<evidence type="ECO:0000256" key="11">
    <source>
        <dbReference type="SAM" id="Phobius"/>
    </source>
</evidence>
<keyword evidence="11" id="KW-0812">Transmembrane</keyword>
<keyword evidence="5" id="KW-0808">Transferase</keyword>
<dbReference type="InterPro" id="IPR000014">
    <property type="entry name" value="PAS"/>
</dbReference>
<dbReference type="EMBL" id="PIPR01000004">
    <property type="protein sequence ID" value="RUO38970.1"/>
    <property type="molecule type" value="Genomic_DNA"/>
</dbReference>
<dbReference type="SUPFAM" id="SSF55874">
    <property type="entry name" value="ATPase domain of HSP90 chaperone/DNA topoisomerase II/histidine kinase"/>
    <property type="match status" value="1"/>
</dbReference>
<dbReference type="PANTHER" id="PTHR43065:SF46">
    <property type="entry name" value="C4-DICARBOXYLATE TRANSPORT SENSOR PROTEIN DCTB"/>
    <property type="match status" value="1"/>
</dbReference>
<feature type="domain" description="Response regulatory" evidence="13">
    <location>
        <begin position="871"/>
        <end position="987"/>
    </location>
</feature>
<dbReference type="Gene3D" id="3.40.50.2300">
    <property type="match status" value="1"/>
</dbReference>
<evidence type="ECO:0000259" key="14">
    <source>
        <dbReference type="PROSITE" id="PS50112"/>
    </source>
</evidence>
<proteinExistence type="predicted"/>
<accession>A0A7Z7ESM1</accession>
<dbReference type="Proteomes" id="UP000287766">
    <property type="component" value="Unassembled WGS sequence"/>
</dbReference>
<dbReference type="PROSITE" id="PS50112">
    <property type="entry name" value="PAS"/>
    <property type="match status" value="1"/>
</dbReference>
<dbReference type="Gene3D" id="3.30.450.20">
    <property type="entry name" value="PAS domain"/>
    <property type="match status" value="1"/>
</dbReference>
<dbReference type="PROSITE" id="PS50110">
    <property type="entry name" value="RESPONSE_REGULATORY"/>
    <property type="match status" value="1"/>
</dbReference>
<dbReference type="InterPro" id="IPR005467">
    <property type="entry name" value="His_kinase_dom"/>
</dbReference>
<evidence type="ECO:0000256" key="8">
    <source>
        <dbReference type="ARBA" id="ARBA00022840"/>
    </source>
</evidence>
<name>A0A7Z7ESM1_9GAMM</name>
<dbReference type="InterPro" id="IPR001789">
    <property type="entry name" value="Sig_transdc_resp-reg_receiver"/>
</dbReference>
<dbReference type="SUPFAM" id="SSF47384">
    <property type="entry name" value="Homodimeric domain of signal transducing histidine kinase"/>
    <property type="match status" value="1"/>
</dbReference>
<feature type="domain" description="HAMP" evidence="15">
    <location>
        <begin position="421"/>
        <end position="480"/>
    </location>
</feature>
<dbReference type="Pfam" id="PF13426">
    <property type="entry name" value="PAS_9"/>
    <property type="match status" value="1"/>
</dbReference>
<keyword evidence="4 10" id="KW-0597">Phosphoprotein</keyword>
<keyword evidence="11" id="KW-0472">Membrane</keyword>
<dbReference type="AlphaFoldDB" id="A0A7Z7ESM1"/>
<evidence type="ECO:0000256" key="7">
    <source>
        <dbReference type="ARBA" id="ARBA00022777"/>
    </source>
</evidence>
<dbReference type="PROSITE" id="PS50109">
    <property type="entry name" value="HIS_KIN"/>
    <property type="match status" value="1"/>
</dbReference>
<evidence type="ECO:0000256" key="4">
    <source>
        <dbReference type="ARBA" id="ARBA00022553"/>
    </source>
</evidence>
<evidence type="ECO:0000313" key="17">
    <source>
        <dbReference type="Proteomes" id="UP000287766"/>
    </source>
</evidence>
<feature type="transmembrane region" description="Helical" evidence="11">
    <location>
        <begin position="402"/>
        <end position="424"/>
    </location>
</feature>
<dbReference type="SUPFAM" id="SSF55785">
    <property type="entry name" value="PYP-like sensor domain (PAS domain)"/>
    <property type="match status" value="1"/>
</dbReference>
<organism evidence="16 17">
    <name type="scientific">Pseudidiomarina aestuarii</name>
    <dbReference type="NCBI Taxonomy" id="624146"/>
    <lineage>
        <taxon>Bacteria</taxon>
        <taxon>Pseudomonadati</taxon>
        <taxon>Pseudomonadota</taxon>
        <taxon>Gammaproteobacteria</taxon>
        <taxon>Alteromonadales</taxon>
        <taxon>Idiomarinaceae</taxon>
        <taxon>Pseudidiomarina</taxon>
    </lineage>
</organism>
<feature type="modified residue" description="4-aspartylphosphate" evidence="10">
    <location>
        <position position="922"/>
    </location>
</feature>
<comment type="subcellular location">
    <subcellularLocation>
        <location evidence="2">Membrane</location>
    </subcellularLocation>
</comment>
<dbReference type="Gene3D" id="6.10.340.10">
    <property type="match status" value="1"/>
</dbReference>
<dbReference type="PRINTS" id="PR00344">
    <property type="entry name" value="BCTRLSENSOR"/>
</dbReference>
<feature type="domain" description="Histidine kinase" evidence="12">
    <location>
        <begin position="626"/>
        <end position="851"/>
    </location>
</feature>
<evidence type="ECO:0000259" key="13">
    <source>
        <dbReference type="PROSITE" id="PS50110"/>
    </source>
</evidence>
<dbReference type="InterPro" id="IPR003660">
    <property type="entry name" value="HAMP_dom"/>
</dbReference>
<reference evidence="17" key="1">
    <citation type="journal article" date="2018" name="Front. Microbiol.">
        <title>Genome-Based Analysis Reveals the Taxonomy and Diversity of the Family Idiomarinaceae.</title>
        <authorList>
            <person name="Liu Y."/>
            <person name="Lai Q."/>
            <person name="Shao Z."/>
        </authorList>
    </citation>
    <scope>NUCLEOTIDE SEQUENCE [LARGE SCALE GENOMIC DNA]</scope>
    <source>
        <strain evidence="17">KYW314</strain>
    </source>
</reference>
<dbReference type="InterPro" id="IPR003661">
    <property type="entry name" value="HisK_dim/P_dom"/>
</dbReference>
<dbReference type="SMART" id="SM00388">
    <property type="entry name" value="HisKA"/>
    <property type="match status" value="1"/>
</dbReference>
<dbReference type="InterPro" id="IPR003594">
    <property type="entry name" value="HATPase_dom"/>
</dbReference>
<dbReference type="PROSITE" id="PS50885">
    <property type="entry name" value="HAMP"/>
    <property type="match status" value="1"/>
</dbReference>
<evidence type="ECO:0000256" key="5">
    <source>
        <dbReference type="ARBA" id="ARBA00022679"/>
    </source>
</evidence>
<keyword evidence="9" id="KW-0902">Two-component regulatory system</keyword>
<evidence type="ECO:0000256" key="10">
    <source>
        <dbReference type="PROSITE-ProRule" id="PRU00169"/>
    </source>
</evidence>
<keyword evidence="11" id="KW-1133">Transmembrane helix</keyword>
<dbReference type="GO" id="GO:0000155">
    <property type="term" value="F:phosphorelay sensor kinase activity"/>
    <property type="evidence" value="ECO:0007669"/>
    <property type="project" value="InterPro"/>
</dbReference>
<dbReference type="PANTHER" id="PTHR43065">
    <property type="entry name" value="SENSOR HISTIDINE KINASE"/>
    <property type="match status" value="1"/>
</dbReference>
<dbReference type="GO" id="GO:0016020">
    <property type="term" value="C:membrane"/>
    <property type="evidence" value="ECO:0007669"/>
    <property type="project" value="UniProtKB-SubCell"/>
</dbReference>
<dbReference type="NCBIfam" id="TIGR00229">
    <property type="entry name" value="sensory_box"/>
    <property type="match status" value="1"/>
</dbReference>
<evidence type="ECO:0000259" key="15">
    <source>
        <dbReference type="PROSITE" id="PS50885"/>
    </source>
</evidence>
<dbReference type="InterPro" id="IPR035965">
    <property type="entry name" value="PAS-like_dom_sf"/>
</dbReference>
<comment type="catalytic activity">
    <reaction evidence="1">
        <text>ATP + protein L-histidine = ADP + protein N-phospho-L-histidine.</text>
        <dbReference type="EC" id="2.7.13.3"/>
    </reaction>
</comment>
<dbReference type="Pfam" id="PF02518">
    <property type="entry name" value="HATPase_c"/>
    <property type="match status" value="1"/>
</dbReference>
<dbReference type="SMART" id="SM00387">
    <property type="entry name" value="HATPase_c"/>
    <property type="match status" value="1"/>
</dbReference>
<feature type="domain" description="PAS" evidence="14">
    <location>
        <begin position="513"/>
        <end position="559"/>
    </location>
</feature>
<dbReference type="InterPro" id="IPR036097">
    <property type="entry name" value="HisK_dim/P_sf"/>
</dbReference>
<dbReference type="Gene3D" id="1.10.287.130">
    <property type="match status" value="1"/>
</dbReference>
<dbReference type="Pfam" id="PF00072">
    <property type="entry name" value="Response_reg"/>
    <property type="match status" value="1"/>
</dbReference>
<feature type="transmembrane region" description="Helical" evidence="11">
    <location>
        <begin position="94"/>
        <end position="113"/>
    </location>
</feature>
<evidence type="ECO:0000256" key="2">
    <source>
        <dbReference type="ARBA" id="ARBA00004370"/>
    </source>
</evidence>
<keyword evidence="8" id="KW-0067">ATP-binding</keyword>
<dbReference type="InterPro" id="IPR004358">
    <property type="entry name" value="Sig_transdc_His_kin-like_C"/>
</dbReference>
<dbReference type="GO" id="GO:0005524">
    <property type="term" value="F:ATP binding"/>
    <property type="evidence" value="ECO:0007669"/>
    <property type="project" value="UniProtKB-KW"/>
</dbReference>
<dbReference type="CDD" id="cd00082">
    <property type="entry name" value="HisKA"/>
    <property type="match status" value="1"/>
</dbReference>
<evidence type="ECO:0000256" key="1">
    <source>
        <dbReference type="ARBA" id="ARBA00000085"/>
    </source>
</evidence>
<evidence type="ECO:0000256" key="9">
    <source>
        <dbReference type="ARBA" id="ARBA00023012"/>
    </source>
</evidence>
<comment type="caution">
    <text evidence="16">The sequence shown here is derived from an EMBL/GenBank/DDBJ whole genome shotgun (WGS) entry which is preliminary data.</text>
</comment>
<evidence type="ECO:0000259" key="12">
    <source>
        <dbReference type="PROSITE" id="PS50109"/>
    </source>
</evidence>
<dbReference type="SUPFAM" id="SSF52172">
    <property type="entry name" value="CheY-like"/>
    <property type="match status" value="1"/>
</dbReference>
<dbReference type="Gene3D" id="3.30.565.10">
    <property type="entry name" value="Histidine kinase-like ATPase, C-terminal domain"/>
    <property type="match status" value="1"/>
</dbReference>
<dbReference type="CDD" id="cd00130">
    <property type="entry name" value="PAS"/>
    <property type="match status" value="1"/>
</dbReference>
<dbReference type="SMART" id="SM00448">
    <property type="entry name" value="REC"/>
    <property type="match status" value="1"/>
</dbReference>
<keyword evidence="17" id="KW-1185">Reference proteome</keyword>
<gene>
    <name evidence="16" type="ORF">CWE22_11125</name>
</gene>
<dbReference type="SMART" id="SM00091">
    <property type="entry name" value="PAS"/>
    <property type="match status" value="1"/>
</dbReference>
<evidence type="ECO:0000256" key="6">
    <source>
        <dbReference type="ARBA" id="ARBA00022741"/>
    </source>
</evidence>
<dbReference type="InterPro" id="IPR011006">
    <property type="entry name" value="CheY-like_superfamily"/>
</dbReference>
<dbReference type="Pfam" id="PF00512">
    <property type="entry name" value="HisKA"/>
    <property type="match status" value="1"/>
</dbReference>
<keyword evidence="7" id="KW-0418">Kinase</keyword>
<dbReference type="InterPro" id="IPR036890">
    <property type="entry name" value="HATPase_C_sf"/>
</dbReference>
<dbReference type="EC" id="2.7.13.3" evidence="3"/>
<dbReference type="SMART" id="SM00304">
    <property type="entry name" value="HAMP"/>
    <property type="match status" value="1"/>
</dbReference>
<evidence type="ECO:0000313" key="16">
    <source>
        <dbReference type="EMBL" id="RUO38970.1"/>
    </source>
</evidence>
<protein>
    <recommendedName>
        <fullName evidence="3">histidine kinase</fullName>
        <ecNumber evidence="3">2.7.13.3</ecNumber>
    </recommendedName>
</protein>
<keyword evidence="6" id="KW-0547">Nucleotide-binding</keyword>
<evidence type="ECO:0000256" key="3">
    <source>
        <dbReference type="ARBA" id="ARBA00012438"/>
    </source>
</evidence>
<sequence>MVCCRSNPANSNSNPTRRVFPCVVFSCCGCWYNIDRLHLKAVSILTDSAGKYFYRLDYYLDRIELYLRYCPFSEGLTLPILQSTESMRISLPRLLIVAVVFLLAVEIWIQYTYGLKENDKALQAYSSTLTDLQTRQVSDRIADLTAAYESMLTLTLLELEEIPRDGDWKSRYANYFYDVIRSNPRLNGIFLGTEDNALLGYVRLDNQRFDLMEVNSSDERQTINFWELDSDGLPVRVRTSRDGFRVATRPWFEQTEQPLKMYWNEPFPYYAYNVIALPLNVRLPDNWFDQKVVISLNLYNTQLQQELARLVVAFPGEGILLDQNQQLVTASNRQLTLFCQQPEQPCEAFDDASQNEIQVAEKNYQLTVTAIPLDESTNWYFVALIDTAQTLEPMRQALRTNALLSASIAALGVLAFYFIARLVVRPLSKMAAEMDAASQQAELRHIDAPVLPTGHMTPLEIRKLSRAFQRFVGAINTAFDEQQAMNTELQIWKEIFDKAKIGIAMSGQTDPTIIRSNPYFANLLGRTPEELIGTKVRDYLDATTQAKLVDVVARVGRGETVNYSGNMLHSAGHDVPVIVTVSAVLNDAGEIAYRIAMILDRTEIEDLYRQLQQTQRLRSLGILTSGVVHDFNNLLSGIILNAELLETRVKRIENLQQRQQLTVTLQQIEEAATHAGQLVKQILLFSREENDDAVAVDIARVVQDSMVLVAVGQAPDKVRLVEADPEVWVLGNRSQLQQLIMNLLSNAFKANQRSQSALPIEVRIEKGHFRHQPDQPCAVIRVRDYGDGIASSLRGRVFEPFVATDTRGIGLGLAIVKRIVELHDGEVDFDSFASSTHESGTEFIVRLPLTTPRPDDSMTTVALDLTIPRGDIVVVDDDSILMRALTQLLNSRGWSASAFSSADSAYSYLEQNAKSVHYLITDLVMKGQSGRELTLAAKRLNPQLKVILMTGYLEERERTQLLADGVDHIVLKPVQLQSIIDALTAIAQPQLERDDE</sequence>